<evidence type="ECO:0000256" key="2">
    <source>
        <dbReference type="ARBA" id="ARBA00022912"/>
    </source>
</evidence>
<dbReference type="AlphaFoldDB" id="A0A2G9UQ06"/>
<dbReference type="GO" id="GO:0004721">
    <property type="term" value="F:phosphoprotein phosphatase activity"/>
    <property type="evidence" value="ECO:0007669"/>
    <property type="project" value="UniProtKB-KW"/>
</dbReference>
<sequence length="283" mass="31998">MMILSLTPDDSKCRLYCKGRACRFCNVYVGTSAIPGLYSTWITDDILAMARPQPAHFENDGIIRLLKENKVIAVFNLEESGEHPSCGSGNLAGGFSYDPERLMRNDIFYYNFPLPDFEGCTPERLVDIVTVMIYELTRGKVAVHCHAGHGRTGMVIAACLMLLRGMTPREAVDFVRQKRPGSVQSSDQVEALHSLHVLLFNDASVVPQSPFRSISEYVEFTGRVLPRMDMRRYGKVPKPLFVGFIALLRKFFTGVVLRPQLHTENTWRFQFDCSGPTDFKYVI</sequence>
<dbReference type="SUPFAM" id="SSF52799">
    <property type="entry name" value="(Phosphotyrosine protein) phosphatases II"/>
    <property type="match status" value="1"/>
</dbReference>
<keyword evidence="2" id="KW-0904">Protein phosphatase</keyword>
<dbReference type="PANTHER" id="PTHR23339">
    <property type="entry name" value="TYROSINE SPECIFIC PROTEIN PHOSPHATASE AND DUAL SPECIFICITY PROTEIN PHOSPHATASE"/>
    <property type="match status" value="1"/>
</dbReference>
<dbReference type="InterPro" id="IPR003595">
    <property type="entry name" value="Tyr_Pase_cat"/>
</dbReference>
<dbReference type="Pfam" id="PF00782">
    <property type="entry name" value="DSPc"/>
    <property type="match status" value="1"/>
</dbReference>
<dbReference type="InterPro" id="IPR050561">
    <property type="entry name" value="PTP"/>
</dbReference>
<dbReference type="EMBL" id="KZ345725">
    <property type="protein sequence ID" value="PIO72253.1"/>
    <property type="molecule type" value="Genomic_DNA"/>
</dbReference>
<feature type="domain" description="Tyrosine specific protein phosphatases" evidence="4">
    <location>
        <begin position="123"/>
        <end position="190"/>
    </location>
</feature>
<evidence type="ECO:0000256" key="1">
    <source>
        <dbReference type="ARBA" id="ARBA00022801"/>
    </source>
</evidence>
<dbReference type="SMART" id="SM00404">
    <property type="entry name" value="PTPc_motif"/>
    <property type="match status" value="1"/>
</dbReference>
<dbReference type="Proteomes" id="UP000230423">
    <property type="component" value="Unassembled WGS sequence"/>
</dbReference>
<protein>
    <submittedName>
        <fullName evidence="5">Dual specificity phosphatase, catalytic domain protein</fullName>
    </submittedName>
</protein>
<dbReference type="InterPro" id="IPR000340">
    <property type="entry name" value="Dual-sp_phosphatase_cat-dom"/>
</dbReference>
<accession>A0A2G9UQ06</accession>
<dbReference type="InterPro" id="IPR020422">
    <property type="entry name" value="TYR_PHOSPHATASE_DUAL_dom"/>
</dbReference>
<evidence type="ECO:0000259" key="4">
    <source>
        <dbReference type="PROSITE" id="PS50056"/>
    </source>
</evidence>
<keyword evidence="1" id="KW-0378">Hydrolase</keyword>
<evidence type="ECO:0000313" key="5">
    <source>
        <dbReference type="EMBL" id="PIO72253.1"/>
    </source>
</evidence>
<feature type="domain" description="Tyrosine-protein phosphatase" evidence="3">
    <location>
        <begin position="37"/>
        <end position="201"/>
    </location>
</feature>
<dbReference type="InterPro" id="IPR029021">
    <property type="entry name" value="Prot-tyrosine_phosphatase-like"/>
</dbReference>
<dbReference type="InterPro" id="IPR000387">
    <property type="entry name" value="Tyr_Pase_dom"/>
</dbReference>
<organism evidence="5 6">
    <name type="scientific">Teladorsagia circumcincta</name>
    <name type="common">Brown stomach worm</name>
    <name type="synonym">Ostertagia circumcincta</name>
    <dbReference type="NCBI Taxonomy" id="45464"/>
    <lineage>
        <taxon>Eukaryota</taxon>
        <taxon>Metazoa</taxon>
        <taxon>Ecdysozoa</taxon>
        <taxon>Nematoda</taxon>
        <taxon>Chromadorea</taxon>
        <taxon>Rhabditida</taxon>
        <taxon>Rhabditina</taxon>
        <taxon>Rhabditomorpha</taxon>
        <taxon>Strongyloidea</taxon>
        <taxon>Trichostrongylidae</taxon>
        <taxon>Teladorsagia</taxon>
    </lineage>
</organism>
<dbReference type="PROSITE" id="PS50054">
    <property type="entry name" value="TYR_PHOSPHATASE_DUAL"/>
    <property type="match status" value="1"/>
</dbReference>
<dbReference type="Gene3D" id="3.90.190.10">
    <property type="entry name" value="Protein tyrosine phosphatase superfamily"/>
    <property type="match status" value="1"/>
</dbReference>
<evidence type="ECO:0000259" key="3">
    <source>
        <dbReference type="PROSITE" id="PS50054"/>
    </source>
</evidence>
<dbReference type="FunFam" id="3.90.190.10:FF:000157">
    <property type="entry name" value="Protein-tyrosine phosphatase"/>
    <property type="match status" value="1"/>
</dbReference>
<evidence type="ECO:0000313" key="6">
    <source>
        <dbReference type="Proteomes" id="UP000230423"/>
    </source>
</evidence>
<name>A0A2G9UQ06_TELCI</name>
<dbReference type="PROSITE" id="PS50056">
    <property type="entry name" value="TYR_PHOSPHATASE_2"/>
    <property type="match status" value="1"/>
</dbReference>
<dbReference type="PROSITE" id="PS00383">
    <property type="entry name" value="TYR_PHOSPHATASE_1"/>
    <property type="match status" value="1"/>
</dbReference>
<dbReference type="OrthoDB" id="542013at2759"/>
<proteinExistence type="predicted"/>
<reference evidence="5 6" key="1">
    <citation type="submission" date="2015-09" db="EMBL/GenBank/DDBJ databases">
        <title>Draft genome of the parasitic nematode Teladorsagia circumcincta isolate WARC Sus (inbred).</title>
        <authorList>
            <person name="Mitreva M."/>
        </authorList>
    </citation>
    <scope>NUCLEOTIDE SEQUENCE [LARGE SCALE GENOMIC DNA]</scope>
    <source>
        <strain evidence="5 6">S</strain>
    </source>
</reference>
<dbReference type="InterPro" id="IPR016130">
    <property type="entry name" value="Tyr_Pase_AS"/>
</dbReference>
<gene>
    <name evidence="5" type="ORF">TELCIR_05826</name>
</gene>
<keyword evidence="6" id="KW-1185">Reference proteome</keyword>